<keyword evidence="5" id="KW-1185">Reference proteome</keyword>
<dbReference type="OrthoDB" id="10023668at2759"/>
<dbReference type="EMBL" id="CAJNOQ010026992">
    <property type="protein sequence ID" value="CAF1550072.1"/>
    <property type="molecule type" value="Genomic_DNA"/>
</dbReference>
<dbReference type="Proteomes" id="UP000681722">
    <property type="component" value="Unassembled WGS sequence"/>
</dbReference>
<dbReference type="EMBL" id="CAJOBC010092668">
    <property type="protein sequence ID" value="CAF4411040.1"/>
    <property type="molecule type" value="Genomic_DNA"/>
</dbReference>
<dbReference type="Proteomes" id="UP000677228">
    <property type="component" value="Unassembled WGS sequence"/>
</dbReference>
<evidence type="ECO:0000313" key="5">
    <source>
        <dbReference type="Proteomes" id="UP000663829"/>
    </source>
</evidence>
<comment type="caution">
    <text evidence="2">The sequence shown here is derived from an EMBL/GenBank/DDBJ whole genome shotgun (WGS) entry which is preliminary data.</text>
</comment>
<gene>
    <name evidence="2" type="ORF">GPM918_LOCUS39152</name>
    <name evidence="1" type="ORF">OVA965_LOCUS34810</name>
    <name evidence="4" type="ORF">SRO942_LOCUS40008</name>
    <name evidence="3" type="ORF">TMI583_LOCUS35755</name>
</gene>
<dbReference type="Proteomes" id="UP000663829">
    <property type="component" value="Unassembled WGS sequence"/>
</dbReference>
<evidence type="ECO:0000313" key="1">
    <source>
        <dbReference type="EMBL" id="CAF1450429.1"/>
    </source>
</evidence>
<evidence type="ECO:0000313" key="2">
    <source>
        <dbReference type="EMBL" id="CAF1550072.1"/>
    </source>
</evidence>
<sequence>MNVSESGLLAVAKSVGDISAYGSSLYSSGIHQISIEIVKVRHWTFFGIISSSDQRWKSAPSLPSAYGWCGGNKECAFVLLNRAPNKGYGGFDGDIIDNDRLELTIPIDVKRCSLPWAFAVDLGYPGNSVRIL</sequence>
<organism evidence="2 5">
    <name type="scientific">Didymodactylos carnosus</name>
    <dbReference type="NCBI Taxonomy" id="1234261"/>
    <lineage>
        <taxon>Eukaryota</taxon>
        <taxon>Metazoa</taxon>
        <taxon>Spiralia</taxon>
        <taxon>Gnathifera</taxon>
        <taxon>Rotifera</taxon>
        <taxon>Eurotatoria</taxon>
        <taxon>Bdelloidea</taxon>
        <taxon>Philodinida</taxon>
        <taxon>Philodinidae</taxon>
        <taxon>Didymodactylos</taxon>
    </lineage>
</organism>
<protein>
    <submittedName>
        <fullName evidence="2">Uncharacterized protein</fullName>
    </submittedName>
</protein>
<proteinExistence type="predicted"/>
<name>A0A815WZS6_9BILA</name>
<reference evidence="2" key="1">
    <citation type="submission" date="2021-02" db="EMBL/GenBank/DDBJ databases">
        <authorList>
            <person name="Nowell W R."/>
        </authorList>
    </citation>
    <scope>NUCLEOTIDE SEQUENCE</scope>
</reference>
<dbReference type="AlphaFoldDB" id="A0A815WZS6"/>
<dbReference type="Proteomes" id="UP000682733">
    <property type="component" value="Unassembled WGS sequence"/>
</dbReference>
<dbReference type="EMBL" id="CAJNOK010029648">
    <property type="protein sequence ID" value="CAF1450429.1"/>
    <property type="molecule type" value="Genomic_DNA"/>
</dbReference>
<accession>A0A815WZS6</accession>
<evidence type="ECO:0000313" key="3">
    <source>
        <dbReference type="EMBL" id="CAF4245301.1"/>
    </source>
</evidence>
<evidence type="ECO:0000313" key="4">
    <source>
        <dbReference type="EMBL" id="CAF4411040.1"/>
    </source>
</evidence>
<dbReference type="EMBL" id="CAJOBA010051488">
    <property type="protein sequence ID" value="CAF4245301.1"/>
    <property type="molecule type" value="Genomic_DNA"/>
</dbReference>